<dbReference type="Proteomes" id="UP000242592">
    <property type="component" value="Unassembled WGS sequence"/>
</dbReference>
<dbReference type="PROSITE" id="PS00893">
    <property type="entry name" value="NUDIX_BOX"/>
    <property type="match status" value="1"/>
</dbReference>
<name>A0A1M5R2Z6_9BACT</name>
<dbReference type="Gene3D" id="3.90.79.10">
    <property type="entry name" value="Nucleoside Triphosphate Pyrophosphohydrolase"/>
    <property type="match status" value="1"/>
</dbReference>
<proteinExistence type="predicted"/>
<dbReference type="PANTHER" id="PTHR43736">
    <property type="entry name" value="ADP-RIBOSE PYROPHOSPHATASE"/>
    <property type="match status" value="1"/>
</dbReference>
<dbReference type="PANTHER" id="PTHR43736:SF1">
    <property type="entry name" value="DIHYDRONEOPTERIN TRIPHOSPHATE DIPHOSPHATASE"/>
    <property type="match status" value="1"/>
</dbReference>
<dbReference type="InterPro" id="IPR015797">
    <property type="entry name" value="NUDIX_hydrolase-like_dom_sf"/>
</dbReference>
<dbReference type="InterPro" id="IPR020084">
    <property type="entry name" value="NUDIX_hydrolase_CS"/>
</dbReference>
<dbReference type="EMBL" id="FQXN01000001">
    <property type="protein sequence ID" value="SHH20744.1"/>
    <property type="molecule type" value="Genomic_DNA"/>
</dbReference>
<dbReference type="RefSeq" id="WP_073071381.1">
    <property type="nucleotide sequence ID" value="NZ_FQXN01000001.1"/>
</dbReference>
<protein>
    <submittedName>
        <fullName evidence="3">8-oxo-dGTP diphosphatase</fullName>
    </submittedName>
</protein>
<organism evidence="3 4">
    <name type="scientific">Thermosipho atlanticus DSM 15807</name>
    <dbReference type="NCBI Taxonomy" id="1123380"/>
    <lineage>
        <taxon>Bacteria</taxon>
        <taxon>Thermotogati</taxon>
        <taxon>Thermotogota</taxon>
        <taxon>Thermotogae</taxon>
        <taxon>Thermotogales</taxon>
        <taxon>Fervidobacteriaceae</taxon>
        <taxon>Thermosipho</taxon>
    </lineage>
</organism>
<evidence type="ECO:0000313" key="3">
    <source>
        <dbReference type="EMBL" id="SHH20744.1"/>
    </source>
</evidence>
<feature type="domain" description="Nudix hydrolase" evidence="2">
    <location>
        <begin position="10"/>
        <end position="138"/>
    </location>
</feature>
<accession>A0A1M5R2Z6</accession>
<dbReference type="InterPro" id="IPR000086">
    <property type="entry name" value="NUDIX_hydrolase_dom"/>
</dbReference>
<dbReference type="STRING" id="1123380.SAMN02745199_0309"/>
<keyword evidence="1" id="KW-0378">Hydrolase</keyword>
<reference evidence="4" key="1">
    <citation type="submission" date="2016-11" db="EMBL/GenBank/DDBJ databases">
        <authorList>
            <person name="Varghese N."/>
            <person name="Submissions S."/>
        </authorList>
    </citation>
    <scope>NUCLEOTIDE SEQUENCE [LARGE SCALE GENOMIC DNA]</scope>
    <source>
        <strain evidence="4">DSM 15807</strain>
    </source>
</reference>
<evidence type="ECO:0000313" key="4">
    <source>
        <dbReference type="Proteomes" id="UP000242592"/>
    </source>
</evidence>
<dbReference type="PROSITE" id="PS51462">
    <property type="entry name" value="NUDIX"/>
    <property type="match status" value="1"/>
</dbReference>
<evidence type="ECO:0000256" key="1">
    <source>
        <dbReference type="ARBA" id="ARBA00022801"/>
    </source>
</evidence>
<dbReference type="Pfam" id="PF00293">
    <property type="entry name" value="NUDIX"/>
    <property type="match status" value="1"/>
</dbReference>
<sequence>MDFVEKIRRSKIQKVAVMCYAENEYDEVLMLERSNEPFKNKLVPPGGKVKDGEKISEALKREFFEETGIILKNYVLKVITTELGPEHYNWILFIYKAFIKKQPTIKCSEGKLYWIRKSELKFHNISDIDKKILPYIFYKKGLYLMKINYDELKNAEIISIRKLSSVFK</sequence>
<dbReference type="SUPFAM" id="SSF55811">
    <property type="entry name" value="Nudix"/>
    <property type="match status" value="1"/>
</dbReference>
<dbReference type="AlphaFoldDB" id="A0A1M5R2Z6"/>
<dbReference type="GO" id="GO:0016787">
    <property type="term" value="F:hydrolase activity"/>
    <property type="evidence" value="ECO:0007669"/>
    <property type="project" value="UniProtKB-KW"/>
</dbReference>
<dbReference type="OrthoDB" id="9804563at2"/>
<evidence type="ECO:0000259" key="2">
    <source>
        <dbReference type="PROSITE" id="PS51462"/>
    </source>
</evidence>
<gene>
    <name evidence="3" type="ORF">SAMN02745199_0309</name>
</gene>
<keyword evidence="4" id="KW-1185">Reference proteome</keyword>